<dbReference type="PANTHER" id="PTHR24291:SF50">
    <property type="entry name" value="BIFUNCTIONAL ALBAFLAVENONE MONOOXYGENASE_TERPENE SYNTHASE"/>
    <property type="match status" value="1"/>
</dbReference>
<dbReference type="AlphaFoldDB" id="A0A1D1XXN2"/>
<proteinExistence type="inferred from homology"/>
<accession>A0A1D1XXN2</accession>
<keyword evidence="5 7" id="KW-0408">Iron</keyword>
<evidence type="ECO:0000256" key="5">
    <source>
        <dbReference type="ARBA" id="ARBA00023004"/>
    </source>
</evidence>
<dbReference type="GO" id="GO:0016705">
    <property type="term" value="F:oxidoreductase activity, acting on paired donors, with incorporation or reduction of molecular oxygen"/>
    <property type="evidence" value="ECO:0007669"/>
    <property type="project" value="InterPro"/>
</dbReference>
<dbReference type="InterPro" id="IPR050196">
    <property type="entry name" value="Cytochrome_P450_Monoox"/>
</dbReference>
<dbReference type="PROSITE" id="PS00086">
    <property type="entry name" value="CYTOCHROME_P450"/>
    <property type="match status" value="1"/>
</dbReference>
<feature type="binding site" description="axial binding residue" evidence="7">
    <location>
        <position position="478"/>
    </location>
    <ligand>
        <name>heme</name>
        <dbReference type="ChEBI" id="CHEBI:30413"/>
    </ligand>
    <ligandPart>
        <name>Fe</name>
        <dbReference type="ChEBI" id="CHEBI:18248"/>
    </ligandPart>
</feature>
<dbReference type="Pfam" id="PF00067">
    <property type="entry name" value="p450"/>
    <property type="match status" value="1"/>
</dbReference>
<dbReference type="InterPro" id="IPR001128">
    <property type="entry name" value="Cyt_P450"/>
</dbReference>
<dbReference type="InterPro" id="IPR036396">
    <property type="entry name" value="Cyt_P450_sf"/>
</dbReference>
<keyword evidence="2 7" id="KW-0349">Heme</keyword>
<evidence type="ECO:0000256" key="3">
    <source>
        <dbReference type="ARBA" id="ARBA00022723"/>
    </source>
</evidence>
<keyword evidence="6 8" id="KW-0503">Monooxygenase</keyword>
<evidence type="ECO:0000256" key="7">
    <source>
        <dbReference type="PIRSR" id="PIRSR602401-1"/>
    </source>
</evidence>
<keyword evidence="9" id="KW-0472">Membrane</keyword>
<dbReference type="GO" id="GO:0005506">
    <property type="term" value="F:iron ion binding"/>
    <property type="evidence" value="ECO:0007669"/>
    <property type="project" value="InterPro"/>
</dbReference>
<dbReference type="EMBL" id="GDJX01020791">
    <property type="protein sequence ID" value="JAT47145.1"/>
    <property type="molecule type" value="Transcribed_RNA"/>
</dbReference>
<dbReference type="SUPFAM" id="SSF48264">
    <property type="entry name" value="Cytochrome P450"/>
    <property type="match status" value="1"/>
</dbReference>
<keyword evidence="9" id="KW-1133">Transmembrane helix</keyword>
<evidence type="ECO:0000256" key="4">
    <source>
        <dbReference type="ARBA" id="ARBA00023002"/>
    </source>
</evidence>
<evidence type="ECO:0000256" key="1">
    <source>
        <dbReference type="ARBA" id="ARBA00010617"/>
    </source>
</evidence>
<dbReference type="InterPro" id="IPR002401">
    <property type="entry name" value="Cyt_P450_E_grp-I"/>
</dbReference>
<name>A0A1D1XXN2_9ARAE</name>
<keyword evidence="4 8" id="KW-0560">Oxidoreductase</keyword>
<protein>
    <submittedName>
        <fullName evidence="10">Cytochrome P450 3A41</fullName>
    </submittedName>
</protein>
<evidence type="ECO:0000256" key="8">
    <source>
        <dbReference type="RuleBase" id="RU000461"/>
    </source>
</evidence>
<evidence type="ECO:0000256" key="9">
    <source>
        <dbReference type="SAM" id="Phobius"/>
    </source>
</evidence>
<dbReference type="PANTHER" id="PTHR24291">
    <property type="entry name" value="CYTOCHROME P450 FAMILY 4"/>
    <property type="match status" value="1"/>
</dbReference>
<dbReference type="Gene3D" id="1.10.630.10">
    <property type="entry name" value="Cytochrome P450"/>
    <property type="match status" value="1"/>
</dbReference>
<dbReference type="GO" id="GO:0020037">
    <property type="term" value="F:heme binding"/>
    <property type="evidence" value="ECO:0007669"/>
    <property type="project" value="InterPro"/>
</dbReference>
<evidence type="ECO:0000256" key="2">
    <source>
        <dbReference type="ARBA" id="ARBA00022617"/>
    </source>
</evidence>
<sequence length="532" mass="61776">LRNIIFYRSYNKIMIDYNQILEKIDEYNQPDHYNKFLFATSLFLIIPSLYYLYIKRKNAASLSKVSPKQTIIIHEKNTIKEKPIINDDVDFDISSCGGFIPYLRKLHENQGAHTSELKSYPNTISIVDPMIMKATLQIGDRPVDLFKFLEPFIGSDNFQIYDAARAANFRKLIGSSLRHDAIVKKFSTFRNIGVEFIERWEELLKNDKDYVFRMQDQCLEFSLRVTLNLIINVNEKKLDVKSYRKAYDTTLGGLFDKQHGINNVSEEEFQESINYLKSFSRKLIDQRRKEILETNQEEAVTKDFFDILITENDPNTGKPFTEEAITSMINVFITAGYHTTGVAIPYTLFALSQNRDIQTKVQEEIDKTLEGGRLPTMDDLSKMEYLTQVVKESLRIHPPGSFSARLIKSETTFPTMEESKDLKISDNTTIIYPLVLYHENPDSFPQPEKFDPTRFSPDKIKDIKPNTFCPFGFGARICPAETFSYFDIKLFISMIMQKFNVELAMKPEELVKEEKFAIMAKNDVLIKLVPRF</sequence>
<comment type="cofactor">
    <cofactor evidence="7">
        <name>heme</name>
        <dbReference type="ChEBI" id="CHEBI:30413"/>
    </cofactor>
</comment>
<dbReference type="PRINTS" id="PR00385">
    <property type="entry name" value="P450"/>
</dbReference>
<feature type="transmembrane region" description="Helical" evidence="9">
    <location>
        <begin position="36"/>
        <end position="54"/>
    </location>
</feature>
<keyword evidence="9" id="KW-0812">Transmembrane</keyword>
<organism evidence="10">
    <name type="scientific">Anthurium amnicola</name>
    <dbReference type="NCBI Taxonomy" id="1678845"/>
    <lineage>
        <taxon>Eukaryota</taxon>
        <taxon>Viridiplantae</taxon>
        <taxon>Streptophyta</taxon>
        <taxon>Embryophyta</taxon>
        <taxon>Tracheophyta</taxon>
        <taxon>Spermatophyta</taxon>
        <taxon>Magnoliopsida</taxon>
        <taxon>Liliopsida</taxon>
        <taxon>Araceae</taxon>
        <taxon>Pothoideae</taxon>
        <taxon>Potheae</taxon>
        <taxon>Anthurium</taxon>
    </lineage>
</organism>
<dbReference type="GO" id="GO:0004497">
    <property type="term" value="F:monooxygenase activity"/>
    <property type="evidence" value="ECO:0007669"/>
    <property type="project" value="UniProtKB-KW"/>
</dbReference>
<evidence type="ECO:0000256" key="6">
    <source>
        <dbReference type="ARBA" id="ARBA00023033"/>
    </source>
</evidence>
<dbReference type="InterPro" id="IPR017972">
    <property type="entry name" value="Cyt_P450_CS"/>
</dbReference>
<feature type="non-terminal residue" evidence="10">
    <location>
        <position position="1"/>
    </location>
</feature>
<comment type="similarity">
    <text evidence="1 8">Belongs to the cytochrome P450 family.</text>
</comment>
<evidence type="ECO:0000313" key="10">
    <source>
        <dbReference type="EMBL" id="JAT47145.1"/>
    </source>
</evidence>
<reference evidence="10" key="1">
    <citation type="submission" date="2015-07" db="EMBL/GenBank/DDBJ databases">
        <title>Transcriptome Assembly of Anthurium amnicola.</title>
        <authorList>
            <person name="Suzuki J."/>
        </authorList>
    </citation>
    <scope>NUCLEOTIDE SEQUENCE</scope>
</reference>
<keyword evidence="3 7" id="KW-0479">Metal-binding</keyword>
<dbReference type="PRINTS" id="PR00463">
    <property type="entry name" value="EP450I"/>
</dbReference>
<gene>
    <name evidence="10" type="primary">Cyp3a41a_0</name>
    <name evidence="10" type="ORF">g.3130</name>
</gene>